<dbReference type="InterPro" id="IPR004155">
    <property type="entry name" value="PBS_lyase_HEAT"/>
</dbReference>
<dbReference type="SUPFAM" id="SSF48371">
    <property type="entry name" value="ARM repeat"/>
    <property type="match status" value="1"/>
</dbReference>
<organism evidence="1 2">
    <name type="scientific">bacterium (Candidatus Blackallbacteria) CG17_big_fil_post_rev_8_21_14_2_50_48_46</name>
    <dbReference type="NCBI Taxonomy" id="2014261"/>
    <lineage>
        <taxon>Bacteria</taxon>
        <taxon>Candidatus Blackallbacteria</taxon>
    </lineage>
</organism>
<dbReference type="InterPro" id="IPR016024">
    <property type="entry name" value="ARM-type_fold"/>
</dbReference>
<proteinExistence type="predicted"/>
<dbReference type="InterPro" id="IPR011989">
    <property type="entry name" value="ARM-like"/>
</dbReference>
<evidence type="ECO:0000313" key="2">
    <source>
        <dbReference type="Proteomes" id="UP000231019"/>
    </source>
</evidence>
<reference evidence="1 2" key="1">
    <citation type="submission" date="2017-09" db="EMBL/GenBank/DDBJ databases">
        <title>Depth-based differentiation of microbial function through sediment-hosted aquifers and enrichment of novel symbionts in the deep terrestrial subsurface.</title>
        <authorList>
            <person name="Probst A.J."/>
            <person name="Ladd B."/>
            <person name="Jarett J.K."/>
            <person name="Geller-Mcgrath D.E."/>
            <person name="Sieber C.M."/>
            <person name="Emerson J.B."/>
            <person name="Anantharaman K."/>
            <person name="Thomas B.C."/>
            <person name="Malmstrom R."/>
            <person name="Stieglmeier M."/>
            <person name="Klingl A."/>
            <person name="Woyke T."/>
            <person name="Ryan C.M."/>
            <person name="Banfield J.F."/>
        </authorList>
    </citation>
    <scope>NUCLEOTIDE SEQUENCE [LARGE SCALE GENOMIC DNA]</scope>
    <source>
        <strain evidence="1">CG17_big_fil_post_rev_8_21_14_2_50_48_46</strain>
    </source>
</reference>
<name>A0A2M7G440_9BACT</name>
<dbReference type="PANTHER" id="PTHR12697:SF5">
    <property type="entry name" value="DEOXYHYPUSINE HYDROXYLASE"/>
    <property type="match status" value="1"/>
</dbReference>
<comment type="caution">
    <text evidence="1">The sequence shown here is derived from an EMBL/GenBank/DDBJ whole genome shotgun (WGS) entry which is preliminary data.</text>
</comment>
<accession>A0A2M7G440</accession>
<dbReference type="Pfam" id="PF13646">
    <property type="entry name" value="HEAT_2"/>
    <property type="match status" value="1"/>
</dbReference>
<dbReference type="Gene3D" id="1.25.10.10">
    <property type="entry name" value="Leucine-rich Repeat Variant"/>
    <property type="match status" value="2"/>
</dbReference>
<evidence type="ECO:0008006" key="3">
    <source>
        <dbReference type="Google" id="ProtNLM"/>
    </source>
</evidence>
<dbReference type="PANTHER" id="PTHR12697">
    <property type="entry name" value="PBS LYASE HEAT-LIKE PROTEIN"/>
    <property type="match status" value="1"/>
</dbReference>
<dbReference type="EMBL" id="PFFQ01000039">
    <property type="protein sequence ID" value="PIW16260.1"/>
    <property type="molecule type" value="Genomic_DNA"/>
</dbReference>
<sequence length="290" mass="32325">MQVQAIRTSSQALFLSAPVRPAISRSVSHPHALKQVDRVRISPETQAKTNKLPSPEQTAKRLDFLVVLYHKSHSSQERVQLIHTLGLIQAPETVKVLEKLMKEPLDEAQENAVIAALGSTRQALALAPLNDLYRSYWNRPAKRQRVIAALGETHALSALEALRQAYKDAWNSQDLKLSIIQALGNTRLAEATPLLKQIYQDHWNQIPLRLAAISALGQTRSEQASQELLKIFQAESNQGQFRQAVITALGQTRTEQAAEALETLYPRLRSASEKQAVLEALQTIYLPLEA</sequence>
<gene>
    <name evidence="1" type="ORF">COW36_14135</name>
</gene>
<protein>
    <recommendedName>
        <fullName evidence="3">HEAT repeat domain-containing protein</fullName>
    </recommendedName>
</protein>
<evidence type="ECO:0000313" key="1">
    <source>
        <dbReference type="EMBL" id="PIW16260.1"/>
    </source>
</evidence>
<dbReference type="GO" id="GO:0016491">
    <property type="term" value="F:oxidoreductase activity"/>
    <property type="evidence" value="ECO:0007669"/>
    <property type="project" value="TreeGrafter"/>
</dbReference>
<dbReference type="SMART" id="SM00567">
    <property type="entry name" value="EZ_HEAT"/>
    <property type="match status" value="5"/>
</dbReference>
<dbReference type="AlphaFoldDB" id="A0A2M7G440"/>
<dbReference type="Proteomes" id="UP000231019">
    <property type="component" value="Unassembled WGS sequence"/>
</dbReference>